<dbReference type="AlphaFoldDB" id="A0A927E8C3"/>
<keyword evidence="2" id="KW-1185">Reference proteome</keyword>
<organism evidence="1 2">
    <name type="scientific">Bosea spartocytisi</name>
    <dbReference type="NCBI Taxonomy" id="2773451"/>
    <lineage>
        <taxon>Bacteria</taxon>
        <taxon>Pseudomonadati</taxon>
        <taxon>Pseudomonadota</taxon>
        <taxon>Alphaproteobacteria</taxon>
        <taxon>Hyphomicrobiales</taxon>
        <taxon>Boseaceae</taxon>
        <taxon>Bosea</taxon>
    </lineage>
</organism>
<dbReference type="InterPro" id="IPR003718">
    <property type="entry name" value="OsmC/Ohr_fam"/>
</dbReference>
<dbReference type="Gene3D" id="3.30.300.20">
    <property type="match status" value="1"/>
</dbReference>
<dbReference type="PANTHER" id="PTHR35368">
    <property type="entry name" value="HYDROPEROXIDE REDUCTASE"/>
    <property type="match status" value="1"/>
</dbReference>
<reference evidence="1" key="1">
    <citation type="submission" date="2020-09" db="EMBL/GenBank/DDBJ databases">
        <title>Bosea spartocytisi sp. nov. a root nodule endophyte of Spartocytisus supranubius in the high mountain ecosystem fo the Teide National Park (Canary Islands, Spain).</title>
        <authorList>
            <person name="Pulido-Suarez L."/>
            <person name="Peix A."/>
            <person name="Igual J.M."/>
            <person name="Socas-Perez N."/>
            <person name="Velazquez E."/>
            <person name="Flores-Felix J.D."/>
            <person name="Leon-Barrios M."/>
        </authorList>
    </citation>
    <scope>NUCLEOTIDE SEQUENCE</scope>
    <source>
        <strain evidence="1">SSUT16</strain>
    </source>
</reference>
<dbReference type="InterPro" id="IPR015946">
    <property type="entry name" value="KH_dom-like_a/b"/>
</dbReference>
<protein>
    <submittedName>
        <fullName evidence="1">OsmC family protein</fullName>
    </submittedName>
</protein>
<name>A0A927E8C3_9HYPH</name>
<dbReference type="InterPro" id="IPR036102">
    <property type="entry name" value="OsmC/Ohrsf"/>
</dbReference>
<accession>A0A927E8C3</accession>
<gene>
    <name evidence="1" type="ORF">IED13_00355</name>
</gene>
<evidence type="ECO:0000313" key="1">
    <source>
        <dbReference type="EMBL" id="MBD3844129.1"/>
    </source>
</evidence>
<sequence>MSTLTEYLAQKRDALLRRKAHARSGDAHPLRLQAQAHAEGRSGVRRIRIRDFQVISDSPPDFAGYDLGPSSPELLLGALSSCLTHTYLIQAADQQIALEDVWVEVHGQLDPRAGTLGHETTPIYPHELSYTVRLTTDVTELDALNAAVERFCPILNLLRQGVTVRGTVERVPASRAAA</sequence>
<dbReference type="PANTHER" id="PTHR35368:SF1">
    <property type="entry name" value="HYDROPEROXIDE REDUCTASE"/>
    <property type="match status" value="1"/>
</dbReference>
<dbReference type="Pfam" id="PF02566">
    <property type="entry name" value="OsmC"/>
    <property type="match status" value="1"/>
</dbReference>
<evidence type="ECO:0000313" key="2">
    <source>
        <dbReference type="Proteomes" id="UP000619295"/>
    </source>
</evidence>
<dbReference type="InterPro" id="IPR052924">
    <property type="entry name" value="OsmC/Ohr_hydroprdx_reductase"/>
</dbReference>
<dbReference type="EMBL" id="JACXWY010000001">
    <property type="protein sequence ID" value="MBD3844129.1"/>
    <property type="molecule type" value="Genomic_DNA"/>
</dbReference>
<dbReference type="RefSeq" id="WP_191122989.1">
    <property type="nucleotide sequence ID" value="NZ_JACXWY010000001.1"/>
</dbReference>
<dbReference type="SUPFAM" id="SSF82784">
    <property type="entry name" value="OsmC-like"/>
    <property type="match status" value="1"/>
</dbReference>
<dbReference type="Proteomes" id="UP000619295">
    <property type="component" value="Unassembled WGS sequence"/>
</dbReference>
<proteinExistence type="predicted"/>
<comment type="caution">
    <text evidence="1">The sequence shown here is derived from an EMBL/GenBank/DDBJ whole genome shotgun (WGS) entry which is preliminary data.</text>
</comment>